<dbReference type="AlphaFoldDB" id="A0A916DVP8"/>
<name>A0A916DVP8_9BACT</name>
<dbReference type="RefSeq" id="WP_264790529.1">
    <property type="nucleotide sequence ID" value="NZ_AP026867.1"/>
</dbReference>
<dbReference type="KEGG" id="aup:AsAng_0061530"/>
<keyword evidence="2" id="KW-0482">Metalloprotease</keyword>
<gene>
    <name evidence="2" type="ORF">AsAng_0061530</name>
</gene>
<dbReference type="InterPro" id="IPR024079">
    <property type="entry name" value="MetalloPept_cat_dom_sf"/>
</dbReference>
<reference evidence="2" key="1">
    <citation type="submission" date="2022-09" db="EMBL/GenBank/DDBJ databases">
        <title>Aureispira anguillicida sp. nov., isolated from Leptocephalus of Japanese eel Anguilla japonica.</title>
        <authorList>
            <person name="Yuasa K."/>
            <person name="Mekata T."/>
            <person name="Ikunari K."/>
        </authorList>
    </citation>
    <scope>NUCLEOTIDE SEQUENCE</scope>
    <source>
        <strain evidence="2">EL160426</strain>
    </source>
</reference>
<dbReference type="EMBL" id="AP026867">
    <property type="protein sequence ID" value="BDS15369.1"/>
    <property type="molecule type" value="Genomic_DNA"/>
</dbReference>
<dbReference type="Gene3D" id="3.40.390.10">
    <property type="entry name" value="Collagenase (Catalytic Domain)"/>
    <property type="match status" value="1"/>
</dbReference>
<keyword evidence="3" id="KW-1185">Reference proteome</keyword>
<dbReference type="GO" id="GO:0008237">
    <property type="term" value="F:metallopeptidase activity"/>
    <property type="evidence" value="ECO:0007669"/>
    <property type="project" value="UniProtKB-KW"/>
</dbReference>
<organism evidence="2 3">
    <name type="scientific">Aureispira anguillae</name>
    <dbReference type="NCBI Taxonomy" id="2864201"/>
    <lineage>
        <taxon>Bacteria</taxon>
        <taxon>Pseudomonadati</taxon>
        <taxon>Bacteroidota</taxon>
        <taxon>Saprospiria</taxon>
        <taxon>Saprospirales</taxon>
        <taxon>Saprospiraceae</taxon>
        <taxon>Aureispira</taxon>
    </lineage>
</organism>
<evidence type="ECO:0000313" key="3">
    <source>
        <dbReference type="Proteomes" id="UP001060919"/>
    </source>
</evidence>
<feature type="domain" description="Secretion system C-terminal sorting" evidence="1">
    <location>
        <begin position="652"/>
        <end position="731"/>
    </location>
</feature>
<evidence type="ECO:0000259" key="1">
    <source>
        <dbReference type="Pfam" id="PF18962"/>
    </source>
</evidence>
<dbReference type="Proteomes" id="UP001060919">
    <property type="component" value="Chromosome"/>
</dbReference>
<dbReference type="InterPro" id="IPR026444">
    <property type="entry name" value="Secre_tail"/>
</dbReference>
<dbReference type="Pfam" id="PF18962">
    <property type="entry name" value="Por_Secre_tail"/>
    <property type="match status" value="1"/>
</dbReference>
<protein>
    <submittedName>
        <fullName evidence="2">Zinc-dependent metalloprotease</fullName>
    </submittedName>
</protein>
<dbReference type="NCBIfam" id="TIGR04183">
    <property type="entry name" value="Por_Secre_tail"/>
    <property type="match status" value="1"/>
</dbReference>
<keyword evidence="2" id="KW-0378">Hydrolase</keyword>
<keyword evidence="2" id="KW-0645">Protease</keyword>
<sequence length="733" mass="80430">MIRYLLFFLGLFFWGNSTVLVAQNHQCGISHSDATSIKNRMLDNRRQQMNLLSIFEDARGGGNTVYIPVQFHIVTKSDGTGGESVQHVLDNLCKLNTDFAFVGVEFYLYSPIRFVHQDLLYTNNQDGMASYFMGLYKESNVVNIFVGNEIVDTSGGVTLGYYSPSLDAIYAIKDAVDGSSLTLTHEAGHFFSLPHTFSGWEERNYNTVTANANGRTPTFLSNGDEVERIIRSGGGENCQIAGDGFCDTDPNYLFGYYGNRYNVGPFLCEHASAAIDPTGKLFRPDLIRPVTRFKMKEDNPAFTELLTTNAFTGSYFPTKTLLVVESSFTPTGGQPTSMWKDTIGDTDSTDYTLRTASNMIGPGNVKEGFISMGDYYLDLKITNGLNFQMNTVPAQYTVSAGGTYTTEMASLEIISTLPGTILNGLVITVEEQLKHRTLGVVSSETWTIPVTVPIPTGVTSLPIADLYKQKQTIAGCEFSIDIRAPYGNVTETTADNIMSYYSNDCKTSFSTEQGLAMKMDIASRGLATLYPAPSTIQITGQAAMIYPPMNAVTPNTVNFSWGAVSGATSYHLYVYEVDALGNPAFNGETYDFISTATNFSASLSPLTRYAWTITPLNDISFCDPTIRSTPVIFETEAVGVISLNNDLEMIKMYPNPTGKHQAVTLELRAKEQKEVQILVLNSLGQTVMPSQTLELQKGVNVQKLDTKVLGAGLYMVVIKTKEGTSSQKLMIEN</sequence>
<evidence type="ECO:0000313" key="2">
    <source>
        <dbReference type="EMBL" id="BDS15369.1"/>
    </source>
</evidence>
<proteinExistence type="predicted"/>
<accession>A0A916DVP8</accession>